<dbReference type="EMBL" id="MCRJ01000001">
    <property type="protein sequence ID" value="ODN72608.1"/>
    <property type="molecule type" value="Genomic_DNA"/>
</dbReference>
<dbReference type="PANTHER" id="PTHR36985">
    <property type="entry name" value="TRANSLOCATION AND ASSEMBLY MODULE SUBUNIT TAMB"/>
    <property type="match status" value="1"/>
</dbReference>
<comment type="subcellular location">
    <subcellularLocation>
        <location evidence="1">Membrane</location>
        <topology evidence="1">Single-pass membrane protein</topology>
    </subcellularLocation>
</comment>
<keyword evidence="2" id="KW-0812">Transmembrane</keyword>
<dbReference type="Proteomes" id="UP000094622">
    <property type="component" value="Unassembled WGS sequence"/>
</dbReference>
<dbReference type="GO" id="GO:0009306">
    <property type="term" value="P:protein secretion"/>
    <property type="evidence" value="ECO:0007669"/>
    <property type="project" value="InterPro"/>
</dbReference>
<keyword evidence="8" id="KW-1185">Reference proteome</keyword>
<evidence type="ECO:0000256" key="5">
    <source>
        <dbReference type="SAM" id="MobiDB-lite"/>
    </source>
</evidence>
<evidence type="ECO:0000256" key="1">
    <source>
        <dbReference type="ARBA" id="ARBA00004167"/>
    </source>
</evidence>
<dbReference type="RefSeq" id="WP_069305374.1">
    <property type="nucleotide sequence ID" value="NZ_MCRJ01000001.1"/>
</dbReference>
<proteinExistence type="predicted"/>
<dbReference type="OrthoDB" id="7784409at2"/>
<dbReference type="Pfam" id="PF04357">
    <property type="entry name" value="TamB"/>
    <property type="match status" value="1"/>
</dbReference>
<evidence type="ECO:0000259" key="6">
    <source>
        <dbReference type="Pfam" id="PF04357"/>
    </source>
</evidence>
<feature type="region of interest" description="Disordered" evidence="5">
    <location>
        <begin position="203"/>
        <end position="229"/>
    </location>
</feature>
<protein>
    <recommendedName>
        <fullName evidence="6">Translocation and assembly module TamB C-terminal domain-containing protein</fullName>
    </recommendedName>
</protein>
<dbReference type="InterPro" id="IPR007452">
    <property type="entry name" value="TamB_C"/>
</dbReference>
<evidence type="ECO:0000256" key="2">
    <source>
        <dbReference type="ARBA" id="ARBA00022692"/>
    </source>
</evidence>
<sequence length="461" mass="47053">MNGTLRGGETINLRLDGSVPAGAGNLDLGLNGTVDLALLRPFIANPSLVVTGRTTLAGRVTGPLATPGYTGTIALSNGRVADITSGVDVRDLAGTIRLAGRNASFGSIDGNVVGGGTISLSGDVEGDVAGGLPVNLKVTGRDVRVRQQGVLDTTADLDITVAGRATTAPTIGGTITLGRVDVTIPDRLPLSVSTIDVIHKNPPRALAARLPPPDPRRPPGEPAAPAGPGFAAPLDLTVKAARIFVKGQGIDAQFGGSLQVRGTTAAPQILGGIELVRGTLTILTQRLEFSRGNVTFQDGLVPVLDLAASTTAGDVTATVNVTGPAAQPQITFTSSPELPQDEVISRLLFNRASQELSAAEAIQLAQAVAQLAGLTGSGPGVIDGIREKLGLDRLGVEPNESGAQLEVGKYITDNVYVGVEQGTEAGSSRVKVDIDITDNVKVQGSAGSDGSRVGIGMEWDY</sequence>
<gene>
    <name evidence="7" type="ORF">A6302_00101</name>
</gene>
<reference evidence="7 8" key="1">
    <citation type="submission" date="2016-07" db="EMBL/GenBank/DDBJ databases">
        <title>Draft Genome Sequence of Methylobrevis pamukkalensis PK2.</title>
        <authorList>
            <person name="Vasilenko O.V."/>
            <person name="Doronina N.V."/>
            <person name="Shmareva M.N."/>
            <person name="Tarlachkov S.V."/>
            <person name="Mustakhimov I."/>
            <person name="Trotsenko Y.A."/>
        </authorList>
    </citation>
    <scope>NUCLEOTIDE SEQUENCE [LARGE SCALE GENOMIC DNA]</scope>
    <source>
        <strain evidence="7 8">PK2</strain>
    </source>
</reference>
<dbReference type="AlphaFoldDB" id="A0A1E3H8E9"/>
<evidence type="ECO:0000313" key="8">
    <source>
        <dbReference type="Proteomes" id="UP000094622"/>
    </source>
</evidence>
<dbReference type="GO" id="GO:0097347">
    <property type="term" value="C:TAM protein secretion complex"/>
    <property type="evidence" value="ECO:0007669"/>
    <property type="project" value="TreeGrafter"/>
</dbReference>
<name>A0A1E3H8E9_9HYPH</name>
<organism evidence="7 8">
    <name type="scientific">Methylobrevis pamukkalensis</name>
    <dbReference type="NCBI Taxonomy" id="1439726"/>
    <lineage>
        <taxon>Bacteria</taxon>
        <taxon>Pseudomonadati</taxon>
        <taxon>Pseudomonadota</taxon>
        <taxon>Alphaproteobacteria</taxon>
        <taxon>Hyphomicrobiales</taxon>
        <taxon>Pleomorphomonadaceae</taxon>
        <taxon>Methylobrevis</taxon>
    </lineage>
</organism>
<keyword evidence="3" id="KW-1133">Transmembrane helix</keyword>
<evidence type="ECO:0000256" key="3">
    <source>
        <dbReference type="ARBA" id="ARBA00022989"/>
    </source>
</evidence>
<dbReference type="PATRIC" id="fig|1439726.3.peg.106"/>
<dbReference type="PANTHER" id="PTHR36985:SF1">
    <property type="entry name" value="TRANSLOCATION AND ASSEMBLY MODULE SUBUNIT TAMB"/>
    <property type="match status" value="1"/>
</dbReference>
<accession>A0A1E3H8E9</accession>
<comment type="caution">
    <text evidence="7">The sequence shown here is derived from an EMBL/GenBank/DDBJ whole genome shotgun (WGS) entry which is preliminary data.</text>
</comment>
<feature type="domain" description="Translocation and assembly module TamB C-terminal" evidence="6">
    <location>
        <begin position="110"/>
        <end position="461"/>
    </location>
</feature>
<evidence type="ECO:0000313" key="7">
    <source>
        <dbReference type="EMBL" id="ODN72608.1"/>
    </source>
</evidence>
<dbReference type="GO" id="GO:0005886">
    <property type="term" value="C:plasma membrane"/>
    <property type="evidence" value="ECO:0007669"/>
    <property type="project" value="InterPro"/>
</dbReference>
<keyword evidence="4" id="KW-0472">Membrane</keyword>
<evidence type="ECO:0000256" key="4">
    <source>
        <dbReference type="ARBA" id="ARBA00023136"/>
    </source>
</evidence>